<evidence type="ECO:0000256" key="8">
    <source>
        <dbReference type="SAM" id="Phobius"/>
    </source>
</evidence>
<comment type="caution">
    <text evidence="9">The sequence shown here is derived from an EMBL/GenBank/DDBJ whole genome shotgun (WGS) entry which is preliminary data.</text>
</comment>
<dbReference type="InterPro" id="IPR017225">
    <property type="entry name" value="Cell_shape_determin_MreD_prd"/>
</dbReference>
<keyword evidence="5" id="KW-0133">Cell shape</keyword>
<evidence type="ECO:0000256" key="6">
    <source>
        <dbReference type="ARBA" id="ARBA00022989"/>
    </source>
</evidence>
<evidence type="ECO:0000256" key="2">
    <source>
        <dbReference type="ARBA" id="ARBA00007776"/>
    </source>
</evidence>
<gene>
    <name evidence="9" type="primary">mreD</name>
    <name evidence="9" type="ORF">LIZ65_02670</name>
</gene>
<dbReference type="EMBL" id="JAJCIS010000001">
    <property type="protein sequence ID" value="MCB7386181.1"/>
    <property type="molecule type" value="Genomic_DNA"/>
</dbReference>
<evidence type="ECO:0000313" key="9">
    <source>
        <dbReference type="EMBL" id="MCB7386181.1"/>
    </source>
</evidence>
<dbReference type="PIRSF" id="PIRSF037497">
    <property type="entry name" value="MreD_Clostridium/Treponema_prd"/>
    <property type="match status" value="1"/>
</dbReference>
<evidence type="ECO:0000256" key="7">
    <source>
        <dbReference type="ARBA" id="ARBA00023136"/>
    </source>
</evidence>
<name>A0ABS8DCN9_9FIRM</name>
<feature type="transmembrane region" description="Helical" evidence="8">
    <location>
        <begin position="102"/>
        <end position="125"/>
    </location>
</feature>
<sequence length="176" mass="20159">MKKLKRILVCAVIIIICFLLETTVFRYLAIASIIPNLLIVITSAFGFMRGKKEGLLIGFFCGLLKDILGGGDLLGFYALIYMMIGYCNGFFRRLFYDEDIKLPIALIAASEFVYSLIIYGCLFMLKSDFQFGYYLGHIIMPELVYTTLITLGLYQIILHINRRLEEEEKRSASKFV</sequence>
<evidence type="ECO:0000256" key="3">
    <source>
        <dbReference type="ARBA" id="ARBA00022475"/>
    </source>
</evidence>
<dbReference type="RefSeq" id="WP_199882792.1">
    <property type="nucleotide sequence ID" value="NZ_JAJCIQ010000001.1"/>
</dbReference>
<comment type="similarity">
    <text evidence="2">Belongs to the MreD family.</text>
</comment>
<reference evidence="9 10" key="1">
    <citation type="submission" date="2021-10" db="EMBL/GenBank/DDBJ databases">
        <title>Collection of gut derived symbiotic bacterial strains cultured from healthy donors.</title>
        <authorList>
            <person name="Lin H."/>
            <person name="Littmann E."/>
            <person name="Kohout C."/>
            <person name="Pamer E.G."/>
        </authorList>
    </citation>
    <scope>NUCLEOTIDE SEQUENCE [LARGE SCALE GENOMIC DNA]</scope>
    <source>
        <strain evidence="9 10">DFI.1.165</strain>
    </source>
</reference>
<keyword evidence="7 8" id="KW-0472">Membrane</keyword>
<protein>
    <submittedName>
        <fullName evidence="9">Rod shape-determining protein MreD</fullName>
    </submittedName>
</protein>
<keyword evidence="4 8" id="KW-0812">Transmembrane</keyword>
<evidence type="ECO:0000256" key="1">
    <source>
        <dbReference type="ARBA" id="ARBA00004651"/>
    </source>
</evidence>
<evidence type="ECO:0000256" key="4">
    <source>
        <dbReference type="ARBA" id="ARBA00022692"/>
    </source>
</evidence>
<dbReference type="NCBIfam" id="TIGR03426">
    <property type="entry name" value="shape_MreD"/>
    <property type="match status" value="1"/>
</dbReference>
<dbReference type="InterPro" id="IPR007227">
    <property type="entry name" value="Cell_shape_determining_MreD"/>
</dbReference>
<dbReference type="Gene3D" id="1.10.1760.20">
    <property type="match status" value="1"/>
</dbReference>
<proteinExistence type="inferred from homology"/>
<dbReference type="Pfam" id="PF04093">
    <property type="entry name" value="MreD"/>
    <property type="match status" value="1"/>
</dbReference>
<feature type="transmembrane region" description="Helical" evidence="8">
    <location>
        <begin position="7"/>
        <end position="24"/>
    </location>
</feature>
<evidence type="ECO:0000256" key="5">
    <source>
        <dbReference type="ARBA" id="ARBA00022960"/>
    </source>
</evidence>
<feature type="transmembrane region" description="Helical" evidence="8">
    <location>
        <begin position="76"/>
        <end position="95"/>
    </location>
</feature>
<feature type="transmembrane region" description="Helical" evidence="8">
    <location>
        <begin position="131"/>
        <end position="154"/>
    </location>
</feature>
<keyword evidence="6 8" id="KW-1133">Transmembrane helix</keyword>
<accession>A0ABS8DCN9</accession>
<organism evidence="9 10">
    <name type="scientific">Bariatricus massiliensis</name>
    <dbReference type="NCBI Taxonomy" id="1745713"/>
    <lineage>
        <taxon>Bacteria</taxon>
        <taxon>Bacillati</taxon>
        <taxon>Bacillota</taxon>
        <taxon>Clostridia</taxon>
        <taxon>Lachnospirales</taxon>
        <taxon>Lachnospiraceae</taxon>
        <taxon>Bariatricus</taxon>
    </lineage>
</organism>
<keyword evidence="10" id="KW-1185">Reference proteome</keyword>
<dbReference type="Proteomes" id="UP001299546">
    <property type="component" value="Unassembled WGS sequence"/>
</dbReference>
<keyword evidence="3" id="KW-1003">Cell membrane</keyword>
<comment type="subcellular location">
    <subcellularLocation>
        <location evidence="1">Cell membrane</location>
        <topology evidence="1">Multi-pass membrane protein</topology>
    </subcellularLocation>
</comment>
<evidence type="ECO:0000313" key="10">
    <source>
        <dbReference type="Proteomes" id="UP001299546"/>
    </source>
</evidence>